<proteinExistence type="predicted"/>
<feature type="signal peptide" evidence="2">
    <location>
        <begin position="1"/>
        <end position="27"/>
    </location>
</feature>
<feature type="non-terminal residue" evidence="3">
    <location>
        <position position="1"/>
    </location>
</feature>
<evidence type="ECO:0000256" key="2">
    <source>
        <dbReference type="SAM" id="SignalP"/>
    </source>
</evidence>
<sequence length="105" mass="11860">WWNILPVTSSFYPTTLVLFLHSIPALSYPALAPVLVESGYHGVSLCVLEVREHQPEYQQIDQDDQSQNGCCDAVRHKHRFSSGDGGDNAIHPHNDDAERKRHRSP</sequence>
<reference evidence="3" key="1">
    <citation type="submission" date="2015-11" db="EMBL/GenBank/DDBJ databases">
        <title>De novo transcriptome assembly of four potential Pierce s Disease insect vectors from Arizona vineyards.</title>
        <authorList>
            <person name="Tassone E.E."/>
        </authorList>
    </citation>
    <scope>NUCLEOTIDE SEQUENCE</scope>
</reference>
<feature type="region of interest" description="Disordered" evidence="1">
    <location>
        <begin position="77"/>
        <end position="105"/>
    </location>
</feature>
<protein>
    <submittedName>
        <fullName evidence="3">Uncharacterized protein</fullName>
    </submittedName>
</protein>
<feature type="compositionally biased region" description="Basic and acidic residues" evidence="1">
    <location>
        <begin position="90"/>
        <end position="99"/>
    </location>
</feature>
<name>A0A1B6JHJ2_9HEMI</name>
<evidence type="ECO:0000313" key="3">
    <source>
        <dbReference type="EMBL" id="JAS98766.1"/>
    </source>
</evidence>
<dbReference type="EMBL" id="GECU01008940">
    <property type="protein sequence ID" value="JAS98766.1"/>
    <property type="molecule type" value="Transcribed_RNA"/>
</dbReference>
<organism evidence="3">
    <name type="scientific">Homalodisca liturata</name>
    <dbReference type="NCBI Taxonomy" id="320908"/>
    <lineage>
        <taxon>Eukaryota</taxon>
        <taxon>Metazoa</taxon>
        <taxon>Ecdysozoa</taxon>
        <taxon>Arthropoda</taxon>
        <taxon>Hexapoda</taxon>
        <taxon>Insecta</taxon>
        <taxon>Pterygota</taxon>
        <taxon>Neoptera</taxon>
        <taxon>Paraneoptera</taxon>
        <taxon>Hemiptera</taxon>
        <taxon>Auchenorrhyncha</taxon>
        <taxon>Membracoidea</taxon>
        <taxon>Cicadellidae</taxon>
        <taxon>Cicadellinae</taxon>
        <taxon>Proconiini</taxon>
        <taxon>Homalodisca</taxon>
    </lineage>
</organism>
<feature type="chain" id="PRO_5008585791" evidence="2">
    <location>
        <begin position="28"/>
        <end position="105"/>
    </location>
</feature>
<dbReference type="AlphaFoldDB" id="A0A1B6JHJ2"/>
<evidence type="ECO:0000256" key="1">
    <source>
        <dbReference type="SAM" id="MobiDB-lite"/>
    </source>
</evidence>
<feature type="non-terminal residue" evidence="3">
    <location>
        <position position="105"/>
    </location>
</feature>
<gene>
    <name evidence="3" type="ORF">g.27463</name>
</gene>
<accession>A0A1B6JHJ2</accession>
<keyword evidence="2" id="KW-0732">Signal</keyword>